<accession>A0A3M8AAT5</accession>
<sequence>MCLTEETVALVMHLLISGEITRPVACRFVAPWVEGDLPTSGRAHSGAQYVHGFDLVGDGGSRVWHAPSLDDDHEYIFDRDEMVHRCEAWLAKSQLTQHQQ</sequence>
<organism evidence="1 2">
    <name type="scientific">Agromyces tardus</name>
    <dbReference type="NCBI Taxonomy" id="2583849"/>
    <lineage>
        <taxon>Bacteria</taxon>
        <taxon>Bacillati</taxon>
        <taxon>Actinomycetota</taxon>
        <taxon>Actinomycetes</taxon>
        <taxon>Micrococcales</taxon>
        <taxon>Microbacteriaceae</taxon>
        <taxon>Agromyces</taxon>
    </lineage>
</organism>
<dbReference type="Proteomes" id="UP000275048">
    <property type="component" value="Unassembled WGS sequence"/>
</dbReference>
<evidence type="ECO:0000313" key="2">
    <source>
        <dbReference type="Proteomes" id="UP000275048"/>
    </source>
</evidence>
<reference evidence="1 2" key="1">
    <citation type="submission" date="2018-10" db="EMBL/GenBank/DDBJ databases">
        <title>Isolation, diversity and antibacterial activity of antinobacteria from the wheat rhizosphere soil.</title>
        <authorList>
            <person name="Sun T."/>
        </authorList>
    </citation>
    <scope>NUCLEOTIDE SEQUENCE [LARGE SCALE GENOMIC DNA]</scope>
    <source>
        <strain evidence="1 2">SJ-23</strain>
    </source>
</reference>
<dbReference type="EMBL" id="RHHB01000024">
    <property type="protein sequence ID" value="RNB47605.1"/>
    <property type="molecule type" value="Genomic_DNA"/>
</dbReference>
<protein>
    <submittedName>
        <fullName evidence="1">Uncharacterized protein</fullName>
    </submittedName>
</protein>
<proteinExistence type="predicted"/>
<comment type="caution">
    <text evidence="1">The sequence shown here is derived from an EMBL/GenBank/DDBJ whole genome shotgun (WGS) entry which is preliminary data.</text>
</comment>
<gene>
    <name evidence="1" type="ORF">EDM22_12130</name>
</gene>
<keyword evidence="2" id="KW-1185">Reference proteome</keyword>
<dbReference type="AlphaFoldDB" id="A0A3M8AAT5"/>
<evidence type="ECO:0000313" key="1">
    <source>
        <dbReference type="EMBL" id="RNB47605.1"/>
    </source>
</evidence>
<name>A0A3M8AAT5_9MICO</name>